<feature type="region of interest" description="Disordered" evidence="1">
    <location>
        <begin position="121"/>
        <end position="176"/>
    </location>
</feature>
<feature type="compositionally biased region" description="Basic and acidic residues" evidence="1">
    <location>
        <begin position="133"/>
        <end position="146"/>
    </location>
</feature>
<name>A0A5J5EG80_9PEZI</name>
<dbReference type="Proteomes" id="UP000326924">
    <property type="component" value="Unassembled WGS sequence"/>
</dbReference>
<dbReference type="InParanoid" id="A0A5J5EG80"/>
<proteinExistence type="predicted"/>
<evidence type="ECO:0000313" key="2">
    <source>
        <dbReference type="EMBL" id="KAA8894077.1"/>
    </source>
</evidence>
<sequence>MTVAEEYARFGLAAPAGNEPKFYIDLVKFIIAQGLEIYLPKNKKTGSKSKWARVLTVAFNRLSLSTWYRAVFAGLSVVAEGNNLYRFGTQMWAIGHRSQKPFGTQALGPLPQRPVLELPEELQANDREEDGDDARGADGARRRYEISDDEDDARGAGAAFDPRDAISDDDDDARGVGAAFDPRYKISDHEDDAHGAGTAFDRRREISDDARGVCSGLDRRRRERSEDGHDAHGVGAGFDRCRTELKEAIHRATDESFAAVMDHFKTTVGAFHQQSRLAGHAKLEAILSNGDADAAEIFVQKFKPEMSRFQVDCDLHMLTLSEAKLAEVLKM</sequence>
<organism evidence="2 3">
    <name type="scientific">Sphaerosporella brunnea</name>
    <dbReference type="NCBI Taxonomy" id="1250544"/>
    <lineage>
        <taxon>Eukaryota</taxon>
        <taxon>Fungi</taxon>
        <taxon>Dikarya</taxon>
        <taxon>Ascomycota</taxon>
        <taxon>Pezizomycotina</taxon>
        <taxon>Pezizomycetes</taxon>
        <taxon>Pezizales</taxon>
        <taxon>Pyronemataceae</taxon>
        <taxon>Sphaerosporella</taxon>
    </lineage>
</organism>
<comment type="caution">
    <text evidence="2">The sequence shown here is derived from an EMBL/GenBank/DDBJ whole genome shotgun (WGS) entry which is preliminary data.</text>
</comment>
<evidence type="ECO:0000256" key="1">
    <source>
        <dbReference type="SAM" id="MobiDB-lite"/>
    </source>
</evidence>
<evidence type="ECO:0000313" key="3">
    <source>
        <dbReference type="Proteomes" id="UP000326924"/>
    </source>
</evidence>
<accession>A0A5J5EG80</accession>
<reference evidence="2 3" key="1">
    <citation type="submission" date="2019-09" db="EMBL/GenBank/DDBJ databases">
        <title>Draft genome of the ectomycorrhizal ascomycete Sphaerosporella brunnea.</title>
        <authorList>
            <consortium name="DOE Joint Genome Institute"/>
            <person name="Benucci G.M."/>
            <person name="Marozzi G."/>
            <person name="Antonielli L."/>
            <person name="Sanchez S."/>
            <person name="Marco P."/>
            <person name="Wang X."/>
            <person name="Falini L.B."/>
            <person name="Barry K."/>
            <person name="Haridas S."/>
            <person name="Lipzen A."/>
            <person name="Labutti K."/>
            <person name="Grigoriev I.V."/>
            <person name="Murat C."/>
            <person name="Martin F."/>
            <person name="Albertini E."/>
            <person name="Donnini D."/>
            <person name="Bonito G."/>
        </authorList>
    </citation>
    <scope>NUCLEOTIDE SEQUENCE [LARGE SCALE GENOMIC DNA]</scope>
    <source>
        <strain evidence="2 3">Sb_GMNB300</strain>
    </source>
</reference>
<protein>
    <submittedName>
        <fullName evidence="2">Uncharacterized protein</fullName>
    </submittedName>
</protein>
<dbReference type="EMBL" id="VXIS01000367">
    <property type="protein sequence ID" value="KAA8894077.1"/>
    <property type="molecule type" value="Genomic_DNA"/>
</dbReference>
<gene>
    <name evidence="2" type="ORF">FN846DRAFT_895401</name>
</gene>
<dbReference type="AlphaFoldDB" id="A0A5J5EG80"/>
<keyword evidence="3" id="KW-1185">Reference proteome</keyword>